<dbReference type="GO" id="GO:0003700">
    <property type="term" value="F:DNA-binding transcription factor activity"/>
    <property type="evidence" value="ECO:0007669"/>
    <property type="project" value="InterPro"/>
</dbReference>
<dbReference type="InterPro" id="IPR044830">
    <property type="entry name" value="HD-Zip_III"/>
</dbReference>
<accession>A0A8S0VE55</accession>
<reference evidence="1 2" key="1">
    <citation type="submission" date="2019-12" db="EMBL/GenBank/DDBJ databases">
        <authorList>
            <person name="Alioto T."/>
            <person name="Alioto T."/>
            <person name="Gomez Garrido J."/>
        </authorList>
    </citation>
    <scope>NUCLEOTIDE SEQUENCE [LARGE SCALE GENOMIC DNA]</scope>
</reference>
<dbReference type="PANTHER" id="PTHR45950:SF1">
    <property type="entry name" value="HOMEOBOX-LEUCINE ZIPPER PROTEIN ATHB-15"/>
    <property type="match status" value="1"/>
</dbReference>
<comment type="caution">
    <text evidence="1">The sequence shown here is derived from an EMBL/GenBank/DDBJ whole genome shotgun (WGS) entry which is preliminary data.</text>
</comment>
<dbReference type="AlphaFoldDB" id="A0A8S0VE55"/>
<evidence type="ECO:0000313" key="1">
    <source>
        <dbReference type="EMBL" id="CAA3030330.1"/>
    </source>
</evidence>
<organism evidence="1 2">
    <name type="scientific">Olea europaea subsp. europaea</name>
    <dbReference type="NCBI Taxonomy" id="158383"/>
    <lineage>
        <taxon>Eukaryota</taxon>
        <taxon>Viridiplantae</taxon>
        <taxon>Streptophyta</taxon>
        <taxon>Embryophyta</taxon>
        <taxon>Tracheophyta</taxon>
        <taxon>Spermatophyta</taxon>
        <taxon>Magnoliopsida</taxon>
        <taxon>eudicotyledons</taxon>
        <taxon>Gunneridae</taxon>
        <taxon>Pentapetalae</taxon>
        <taxon>asterids</taxon>
        <taxon>lamiids</taxon>
        <taxon>Lamiales</taxon>
        <taxon>Oleaceae</taxon>
        <taxon>Oleeae</taxon>
        <taxon>Olea</taxon>
    </lineage>
</organism>
<evidence type="ECO:0000313" key="2">
    <source>
        <dbReference type="Proteomes" id="UP000594638"/>
    </source>
</evidence>
<gene>
    <name evidence="1" type="ORF">OLEA9_A041560</name>
</gene>
<dbReference type="PANTHER" id="PTHR45950">
    <property type="entry name" value="HOMEOBOX-LEUCINE ZIPPER PROTEIN ATHB-14"/>
    <property type="match status" value="1"/>
</dbReference>
<sequence>MLALEATRPARLVSRVVRLDEEEEGSTDVFVSVHFRLRVSCILPKDASPARLSSIAEEILTEFLSKAVGYVVEWIQMPGMKISADGIVIVELFDVLNVLSAGNGER</sequence>
<protein>
    <submittedName>
        <fullName evidence="1">ATHB-8, partial</fullName>
    </submittedName>
</protein>
<dbReference type="OrthoDB" id="1740915at2759"/>
<dbReference type="Proteomes" id="UP000594638">
    <property type="component" value="Unassembled WGS sequence"/>
</dbReference>
<name>A0A8S0VE55_OLEEU</name>
<proteinExistence type="predicted"/>
<dbReference type="EMBL" id="CACTIH010009365">
    <property type="protein sequence ID" value="CAA3030330.1"/>
    <property type="molecule type" value="Genomic_DNA"/>
</dbReference>
<dbReference type="Gramene" id="OE9A041560T1">
    <property type="protein sequence ID" value="OE9A041560C1"/>
    <property type="gene ID" value="OE9A041560"/>
</dbReference>
<keyword evidence="2" id="KW-1185">Reference proteome</keyword>